<evidence type="ECO:0000313" key="22">
    <source>
        <dbReference type="Proteomes" id="UP000186136"/>
    </source>
</evidence>
<keyword evidence="10" id="KW-0378">Hydrolase</keyword>
<evidence type="ECO:0000256" key="9">
    <source>
        <dbReference type="ARBA" id="ARBA00022763"/>
    </source>
</evidence>
<dbReference type="FunFam" id="3.40.50.300:FF:001195">
    <property type="entry name" value="DNA repair protein rad50"/>
    <property type="match status" value="1"/>
</dbReference>
<feature type="coiled-coil region" evidence="19">
    <location>
        <begin position="565"/>
        <end position="592"/>
    </location>
</feature>
<feature type="domain" description="Rad50/SbcC-type AAA" evidence="20">
    <location>
        <begin position="6"/>
        <end position="235"/>
    </location>
</feature>
<keyword evidence="12" id="KW-0067">ATP-binding</keyword>
<dbReference type="GO" id="GO:0000725">
    <property type="term" value="P:recombinational repair"/>
    <property type="evidence" value="ECO:0007669"/>
    <property type="project" value="UniProtKB-ARBA"/>
</dbReference>
<keyword evidence="7" id="KW-0479">Metal-binding</keyword>
<evidence type="ECO:0000313" key="21">
    <source>
        <dbReference type="EMBL" id="GAV29811.1"/>
    </source>
</evidence>
<evidence type="ECO:0000256" key="11">
    <source>
        <dbReference type="ARBA" id="ARBA00022833"/>
    </source>
</evidence>
<protein>
    <recommendedName>
        <fullName evidence="5">DNA repair protein RAD50</fullName>
    </recommendedName>
</protein>
<comment type="similarity">
    <text evidence="4">Belongs to the SMC family. RAD50 subfamily.</text>
</comment>
<reference evidence="21 22" key="1">
    <citation type="submission" date="2016-08" db="EMBL/GenBank/DDBJ databases">
        <title>Whole genome shotgun sequence of Pichia membranifaciens KS47-1.</title>
        <authorList>
            <person name="Konishi M."/>
            <person name="Ishida M."/>
            <person name="Arakawa T."/>
            <person name="Kato Y."/>
            <person name="Horiuchi J."/>
        </authorList>
    </citation>
    <scope>NUCLEOTIDE SEQUENCE [LARGE SCALE GENOMIC DNA]</scope>
    <source>
        <strain evidence="21 22">KS47-1</strain>
    </source>
</reference>
<evidence type="ECO:0000256" key="13">
    <source>
        <dbReference type="ARBA" id="ARBA00022842"/>
    </source>
</evidence>
<dbReference type="GO" id="GO:0007004">
    <property type="term" value="P:telomere maintenance via telomerase"/>
    <property type="evidence" value="ECO:0007669"/>
    <property type="project" value="TreeGrafter"/>
</dbReference>
<keyword evidence="6" id="KW-0158">Chromosome</keyword>
<evidence type="ECO:0000256" key="6">
    <source>
        <dbReference type="ARBA" id="ARBA00022454"/>
    </source>
</evidence>
<name>A0A1Q2YK16_9ASCO</name>
<dbReference type="GO" id="GO:0043047">
    <property type="term" value="F:single-stranded telomeric DNA binding"/>
    <property type="evidence" value="ECO:0007669"/>
    <property type="project" value="TreeGrafter"/>
</dbReference>
<dbReference type="GO" id="GO:0030870">
    <property type="term" value="C:Mre11 complex"/>
    <property type="evidence" value="ECO:0007669"/>
    <property type="project" value="InterPro"/>
</dbReference>
<evidence type="ECO:0000256" key="14">
    <source>
        <dbReference type="ARBA" id="ARBA00023054"/>
    </source>
</evidence>
<evidence type="ECO:0000256" key="17">
    <source>
        <dbReference type="ARBA" id="ARBA00023254"/>
    </source>
</evidence>
<dbReference type="EMBL" id="BDGI01000139">
    <property type="protein sequence ID" value="GAV29811.1"/>
    <property type="molecule type" value="Genomic_DNA"/>
</dbReference>
<evidence type="ECO:0000256" key="5">
    <source>
        <dbReference type="ARBA" id="ARBA00017893"/>
    </source>
</evidence>
<dbReference type="GO" id="GO:0007127">
    <property type="term" value="P:meiosis I"/>
    <property type="evidence" value="ECO:0007669"/>
    <property type="project" value="UniProtKB-ARBA"/>
</dbReference>
<dbReference type="GO" id="GO:0006303">
    <property type="term" value="P:double-strand break repair via nonhomologous end joining"/>
    <property type="evidence" value="ECO:0007669"/>
    <property type="project" value="UniProtKB-ARBA"/>
</dbReference>
<keyword evidence="11" id="KW-0862">Zinc</keyword>
<keyword evidence="16" id="KW-0539">Nucleus</keyword>
<evidence type="ECO:0000259" key="20">
    <source>
        <dbReference type="Pfam" id="PF13476"/>
    </source>
</evidence>
<dbReference type="OrthoDB" id="18797at2759"/>
<dbReference type="GO" id="GO:0016887">
    <property type="term" value="F:ATP hydrolysis activity"/>
    <property type="evidence" value="ECO:0007669"/>
    <property type="project" value="InterPro"/>
</dbReference>
<feature type="coiled-coil region" evidence="19">
    <location>
        <begin position="204"/>
        <end position="293"/>
    </location>
</feature>
<dbReference type="FunFam" id="3.40.50.300:FF:000593">
    <property type="entry name" value="DNA repair protein RAD50"/>
    <property type="match status" value="1"/>
</dbReference>
<dbReference type="InterPro" id="IPR038729">
    <property type="entry name" value="Rad50/SbcC_AAA"/>
</dbReference>
<comment type="caution">
    <text evidence="21">The sequence shown here is derived from an EMBL/GenBank/DDBJ whole genome shotgun (WGS) entry which is preliminary data.</text>
</comment>
<evidence type="ECO:0000256" key="12">
    <source>
        <dbReference type="ARBA" id="ARBA00022840"/>
    </source>
</evidence>
<evidence type="ECO:0000256" key="15">
    <source>
        <dbReference type="ARBA" id="ARBA00023204"/>
    </source>
</evidence>
<evidence type="ECO:0000256" key="8">
    <source>
        <dbReference type="ARBA" id="ARBA00022741"/>
    </source>
</evidence>
<comment type="cofactor">
    <cofactor evidence="1">
        <name>Zn(2+)</name>
        <dbReference type="ChEBI" id="CHEBI:29105"/>
    </cofactor>
</comment>
<dbReference type="Gene3D" id="1.10.287.1490">
    <property type="match status" value="1"/>
</dbReference>
<dbReference type="PANTHER" id="PTHR18867">
    <property type="entry name" value="RAD50"/>
    <property type="match status" value="1"/>
</dbReference>
<sequence>MSCIYKLSISGIRSFSDETQETIQFSKPLTLIVGTNGSGKTTIIECLRYATTNELPPNTKNGASFINDPNLHSSNETKAQIKLAFQNTRKVNMILSKSLMAIKNPRTKQISFKTKENQLMAIHHGEKQTISSKVADIENLIPHHLGVSKAILNYVTFCHQDESLWPISESAVLKKKFDEIFDSSKFIKILDSIKLITKEINTDVKLINNNVEHLKNDRTRAQNKRQSIRVLQAQISNNKTEMQSLQEHVDDVTLRLQQLYTSNQDYERTISKMESLEQDKRNMQKSIEGIKLTTEIIHKPKEVLLSELNNFTDVLAQQTNECLSLQNIIESKQKGLLEIRDKLNQFLMKSGNLEALHNKHLVNIEKRNKLIDEFTSQLDNVDPSEFYSKLEEKIRSLTIKKQEREQKYATLINEVSAHYDNAKFSFTKETQHLEYMKKDSQNLRNKIQELESRYESIEGNQSKLNTYKTSLSLKEESFIKIKALNEISTISQQIESEGKKLTLLEVELEENQHKMQITRRNNDLVSKLQVLREMNGNSSREMELVYQNISKVMPKITDYPKTQVCEKYQEELSNLEKQLNRNRAELETKKFKKSKLKMVYDNNIATNGAMASEVNKLENRFNELKAVYKNVYGDTLKLAEFDSTIANVENDYNEEFEDFKDIQFLLAFNTRAIKSAEKKHMCYLCRRKFDDDDPHQQEQLPKFIELLQNRNNELSQKVGVEKSINRKESLLNTLREFRTSALRLTELQNQLIPDLQRNIVENNNMLKGFDEQIENFELDTSEQKTQFNKVKDIEQDVATFERLSSSITERKEQINRLNEILSEQGMSTSTEELESINKDLYSQLKNIRSAIESLRLDRDMKQKRNSQLENEINQLKLSINDLELKSLDKINIEKAIKETKEQLSELEQNIVLCKSKIDEFDASVRKLDKDLESQRKIRNDDINELVKSIQQFDDIKKNFAKIDEDMKDYEENGISDQYEKCKIDISNLQSTIEMHHKSIEEKQKDLKRLESFVSDSSHQERNIRSNINLLNFEDDLSLIEERIGQLDTKQAQAQRSEYLKQTSLLQETQKDYQKDFATKLGETTQLERQMKEAYAEINRDYKDVDKKYTCEYAKLQTKLAMATDLTTLYKATDNGVMEFHQTQMQKINNIIDELWKKTYTGNDLETIRIKADPIAVKKKSETSATNNRSYNYRVVMIKNGTELDMRGRCSAGQRVLASIIIRIALAECFCLNFGMIALDEPTTNLDDENIESLAKALHAIIEERSVQRNFQLIIITHDEKFLRCMNAVDFTDHYYKVIRDERLNSTINKVSIATVTE</sequence>
<keyword evidence="14 19" id="KW-0175">Coiled coil</keyword>
<evidence type="ECO:0000256" key="18">
    <source>
        <dbReference type="ARBA" id="ARBA00049360"/>
    </source>
</evidence>
<dbReference type="InterPro" id="IPR004584">
    <property type="entry name" value="Rad50_eukaryotes"/>
</dbReference>
<dbReference type="GO" id="GO:0046872">
    <property type="term" value="F:metal ion binding"/>
    <property type="evidence" value="ECO:0007669"/>
    <property type="project" value="UniProtKB-KW"/>
</dbReference>
<evidence type="ECO:0000256" key="7">
    <source>
        <dbReference type="ARBA" id="ARBA00022723"/>
    </source>
</evidence>
<gene>
    <name evidence="21" type="ORF">PMKS-003316</name>
</gene>
<keyword evidence="8" id="KW-0547">Nucleotide-binding</keyword>
<dbReference type="GO" id="GO:0000794">
    <property type="term" value="C:condensed nuclear chromosome"/>
    <property type="evidence" value="ECO:0007669"/>
    <property type="project" value="TreeGrafter"/>
</dbReference>
<evidence type="ECO:0000256" key="16">
    <source>
        <dbReference type="ARBA" id="ARBA00023242"/>
    </source>
</evidence>
<comment type="subcellular location">
    <subcellularLocation>
        <location evidence="3">Chromosome</location>
    </subcellularLocation>
    <subcellularLocation>
        <location evidence="2">Nucleus</location>
    </subcellularLocation>
</comment>
<evidence type="ECO:0000256" key="10">
    <source>
        <dbReference type="ARBA" id="ARBA00022801"/>
    </source>
</evidence>
<accession>A0A1Q2YK16</accession>
<dbReference type="PANTHER" id="PTHR18867:SF12">
    <property type="entry name" value="DNA REPAIR PROTEIN RAD50"/>
    <property type="match status" value="1"/>
</dbReference>
<dbReference type="NCBIfam" id="TIGR00606">
    <property type="entry name" value="rad50"/>
    <property type="match status" value="1"/>
</dbReference>
<keyword evidence="17" id="KW-0469">Meiosis</keyword>
<dbReference type="GO" id="GO:0005524">
    <property type="term" value="F:ATP binding"/>
    <property type="evidence" value="ECO:0007669"/>
    <property type="project" value="UniProtKB-KW"/>
</dbReference>
<dbReference type="SUPFAM" id="SSF52540">
    <property type="entry name" value="P-loop containing nucleoside triphosphate hydrolases"/>
    <property type="match status" value="1"/>
</dbReference>
<dbReference type="GO" id="GO:0070192">
    <property type="term" value="P:chromosome organization involved in meiotic cell cycle"/>
    <property type="evidence" value="ECO:0007669"/>
    <property type="project" value="TreeGrafter"/>
</dbReference>
<dbReference type="Gene3D" id="3.40.50.300">
    <property type="entry name" value="P-loop containing nucleotide triphosphate hydrolases"/>
    <property type="match status" value="2"/>
</dbReference>
<organism evidence="21 22">
    <name type="scientific">Pichia membranifaciens</name>
    <dbReference type="NCBI Taxonomy" id="4926"/>
    <lineage>
        <taxon>Eukaryota</taxon>
        <taxon>Fungi</taxon>
        <taxon>Dikarya</taxon>
        <taxon>Ascomycota</taxon>
        <taxon>Saccharomycotina</taxon>
        <taxon>Pichiomycetes</taxon>
        <taxon>Pichiales</taxon>
        <taxon>Pichiaceae</taxon>
        <taxon>Pichia</taxon>
    </lineage>
</organism>
<evidence type="ECO:0000256" key="3">
    <source>
        <dbReference type="ARBA" id="ARBA00004286"/>
    </source>
</evidence>
<comment type="catalytic activity">
    <reaction evidence="18">
        <text>ATP + H2O = ADP + phosphate + H(+)</text>
        <dbReference type="Rhea" id="RHEA:13065"/>
        <dbReference type="ChEBI" id="CHEBI:15377"/>
        <dbReference type="ChEBI" id="CHEBI:15378"/>
        <dbReference type="ChEBI" id="CHEBI:30616"/>
        <dbReference type="ChEBI" id="CHEBI:43474"/>
        <dbReference type="ChEBI" id="CHEBI:456216"/>
    </reaction>
</comment>
<dbReference type="InterPro" id="IPR027417">
    <property type="entry name" value="P-loop_NTPase"/>
</dbReference>
<dbReference type="Pfam" id="PF13558">
    <property type="entry name" value="SbcC_Walker_B"/>
    <property type="match status" value="1"/>
</dbReference>
<dbReference type="GO" id="GO:0003691">
    <property type="term" value="F:double-stranded telomeric DNA binding"/>
    <property type="evidence" value="ECO:0007669"/>
    <property type="project" value="TreeGrafter"/>
</dbReference>
<proteinExistence type="inferred from homology"/>
<evidence type="ECO:0000256" key="2">
    <source>
        <dbReference type="ARBA" id="ARBA00004123"/>
    </source>
</evidence>
<feature type="coiled-coil region" evidence="19">
    <location>
        <begin position="837"/>
        <end position="916"/>
    </location>
</feature>
<keyword evidence="9" id="KW-0227">DNA damage</keyword>
<dbReference type="GO" id="GO:0051880">
    <property type="term" value="F:G-quadruplex DNA binding"/>
    <property type="evidence" value="ECO:0007669"/>
    <property type="project" value="TreeGrafter"/>
</dbReference>
<keyword evidence="22" id="KW-1185">Reference proteome</keyword>
<evidence type="ECO:0000256" key="19">
    <source>
        <dbReference type="SAM" id="Coils"/>
    </source>
</evidence>
<dbReference type="GO" id="GO:0000722">
    <property type="term" value="P:telomere maintenance via recombination"/>
    <property type="evidence" value="ECO:0007669"/>
    <property type="project" value="TreeGrafter"/>
</dbReference>
<evidence type="ECO:0000256" key="4">
    <source>
        <dbReference type="ARBA" id="ARBA00009439"/>
    </source>
</evidence>
<dbReference type="Proteomes" id="UP000186136">
    <property type="component" value="Unassembled WGS sequence"/>
</dbReference>
<keyword evidence="13" id="KW-0460">Magnesium</keyword>
<dbReference type="Pfam" id="PF13476">
    <property type="entry name" value="AAA_23"/>
    <property type="match status" value="1"/>
</dbReference>
<evidence type="ECO:0000256" key="1">
    <source>
        <dbReference type="ARBA" id="ARBA00001947"/>
    </source>
</evidence>
<keyword evidence="15" id="KW-0234">DNA repair</keyword>
<feature type="coiled-coil region" evidence="19">
    <location>
        <begin position="387"/>
        <end position="460"/>
    </location>
</feature>